<sequence>MKPRLPLLLIALTLAVFGAASLSAETLKVLYFTKSSGYEHSVVRRGSMGEPSHSENVLKSLAAQHDIAFTFSKDGSLFSEDYLNQFDVVFFYTSGNLEMVGSDGNPPMSAAGKLALLSWVANGGGFMATHAGGDSFHTYEKFNGNTPKDKRGYRYQLNGEASDPYIKMLGGEFINHGPQQVATALVTDTEFPGMGPAGEAIHVMEEWYSLKEFSPINHVVLVMQTAGMEGSDYQRPDYPLSWAKPYGEGRVWYSGMGHREDVWEAEYFQSILVGAMEWTGGRTDANITPNLLEAAPGALTLPPAR</sequence>
<dbReference type="RefSeq" id="WP_330928884.1">
    <property type="nucleotide sequence ID" value="NZ_CP119075.1"/>
</dbReference>
<dbReference type="EMBL" id="CP119075">
    <property type="protein sequence ID" value="WED66722.1"/>
    <property type="molecule type" value="Genomic_DNA"/>
</dbReference>
<dbReference type="InterPro" id="IPR029062">
    <property type="entry name" value="Class_I_gatase-like"/>
</dbReference>
<evidence type="ECO:0000259" key="1">
    <source>
        <dbReference type="Pfam" id="PF06283"/>
    </source>
</evidence>
<reference evidence="2" key="1">
    <citation type="submission" date="2023-03" db="EMBL/GenBank/DDBJ databases">
        <title>Lomoglobus Profundus gen. nov., sp. nov., a novel member of the phylum Verrucomicrobia, isolated from deep-marine sediment of South China Sea.</title>
        <authorList>
            <person name="Ahmad T."/>
            <person name="Ishaq S.E."/>
            <person name="Wang F."/>
        </authorList>
    </citation>
    <scope>NUCLEOTIDE SEQUENCE</scope>
    <source>
        <strain evidence="2">LMO-M01</strain>
    </source>
</reference>
<dbReference type="Pfam" id="PF06283">
    <property type="entry name" value="ThuA"/>
    <property type="match status" value="1"/>
</dbReference>
<evidence type="ECO:0000313" key="3">
    <source>
        <dbReference type="Proteomes" id="UP001218638"/>
    </source>
</evidence>
<gene>
    <name evidence="2" type="ORF">PXH66_07655</name>
</gene>
<evidence type="ECO:0000313" key="2">
    <source>
        <dbReference type="EMBL" id="WED66722.1"/>
    </source>
</evidence>
<dbReference type="InterPro" id="IPR029010">
    <property type="entry name" value="ThuA-like"/>
</dbReference>
<dbReference type="SUPFAM" id="SSF52317">
    <property type="entry name" value="Class I glutamine amidotransferase-like"/>
    <property type="match status" value="1"/>
</dbReference>
<feature type="domain" description="ThuA-like" evidence="1">
    <location>
        <begin position="28"/>
        <end position="279"/>
    </location>
</feature>
<dbReference type="PANTHER" id="PTHR40469:SF2">
    <property type="entry name" value="GALACTOSE-BINDING DOMAIN-LIKE SUPERFAMILY PROTEIN"/>
    <property type="match status" value="1"/>
</dbReference>
<organism evidence="2 3">
    <name type="scientific">Synoicihabitans lomoniglobus</name>
    <dbReference type="NCBI Taxonomy" id="2909285"/>
    <lineage>
        <taxon>Bacteria</taxon>
        <taxon>Pseudomonadati</taxon>
        <taxon>Verrucomicrobiota</taxon>
        <taxon>Opitutia</taxon>
        <taxon>Opitutales</taxon>
        <taxon>Opitutaceae</taxon>
        <taxon>Synoicihabitans</taxon>
    </lineage>
</organism>
<protein>
    <submittedName>
        <fullName evidence="2">ThuA domain-containing protein</fullName>
    </submittedName>
</protein>
<keyword evidence="3" id="KW-1185">Reference proteome</keyword>
<dbReference type="Gene3D" id="3.40.50.880">
    <property type="match status" value="1"/>
</dbReference>
<dbReference type="KEGG" id="slom:PXH66_07655"/>
<dbReference type="AlphaFoldDB" id="A0AAF0CRF6"/>
<accession>A0AAF0CRF6</accession>
<dbReference type="Proteomes" id="UP001218638">
    <property type="component" value="Chromosome"/>
</dbReference>
<dbReference type="PANTHER" id="PTHR40469">
    <property type="entry name" value="SECRETED GLYCOSYL HYDROLASE"/>
    <property type="match status" value="1"/>
</dbReference>
<name>A0AAF0CRF6_9BACT</name>
<proteinExistence type="predicted"/>